<dbReference type="SUPFAM" id="SSF51445">
    <property type="entry name" value="(Trans)glycosidases"/>
    <property type="match status" value="1"/>
</dbReference>
<sequence>MAAQPTTKDYTEKHEWWKEAAVYQIYPTSFFDSNGDGIGDLNGIISKLDYIRDLGATVIWLSPIYKSPLADMGYDIADYRAIDPRYGTLEDWDKLLRGAHERGLKLMMDLVVNHTSDEHEWFAESRSARENNPKRDWYIWRPPRKDENGDRQPPNNWKSNFEGMSFFVFLAWPNEGHLRVRLGPDLNWENPDVRQAVWDVMRFWLDRGCDGFRMDVINCLSKTPGLPDAPVTNPKDRYQPASMYYANGPRIHEFLKEMHGKVLSHYTTITVGETPFTHDTDKLAAYVLPDSKELNMAFPFELMHVDAPSEGPEGQPSALFHRDYKLSEFKAIVNKWQLLKMKAGYWNATYIENHDQARSVTRFGDDSSDDLRKHSAKLLALFHGTQRGTLYVYQGQELGLKNAPRTWGIEEYLDVATKNFWNNILTQRRRETGKEDVDMEDILDGIQMKARDHARIPVSWDSSPHGGFTTGKPWMRVNDDYPAWNAASQLNDDSSVLAFWKRVLGVRKQYEVLVYGDFKLLYPEHEELFAYTRSLKAGTTALVLMNFSKEFIKLKAPLPQAQGVDGKEVAWDTFTFVLGTIARPNDVNIQAGRDITLSPYEGALYISTIG</sequence>
<dbReference type="FunFam" id="3.20.20.80:FF:000087">
    <property type="entry name" value="Oligo-1,6-glucosidase IMA1"/>
    <property type="match status" value="1"/>
</dbReference>
<dbReference type="Gene3D" id="2.60.40.1180">
    <property type="entry name" value="Golgi alpha-mannosidase II"/>
    <property type="match status" value="1"/>
</dbReference>
<dbReference type="GO" id="GO:0004574">
    <property type="term" value="F:oligo-1,6-glucosidase activity"/>
    <property type="evidence" value="ECO:0007669"/>
    <property type="project" value="TreeGrafter"/>
</dbReference>
<dbReference type="Gene3D" id="3.90.400.10">
    <property type="entry name" value="Oligo-1,6-glucosidase, Domain 2"/>
    <property type="match status" value="1"/>
</dbReference>
<evidence type="ECO:0000259" key="5">
    <source>
        <dbReference type="SMART" id="SM00642"/>
    </source>
</evidence>
<dbReference type="SUPFAM" id="SSF51011">
    <property type="entry name" value="Glycosyl hydrolase domain"/>
    <property type="match status" value="1"/>
</dbReference>
<dbReference type="GO" id="GO:0000025">
    <property type="term" value="P:maltose catabolic process"/>
    <property type="evidence" value="ECO:0007669"/>
    <property type="project" value="TreeGrafter"/>
</dbReference>
<dbReference type="EMBL" id="LATX01001790">
    <property type="protein sequence ID" value="KTB38015.1"/>
    <property type="molecule type" value="Genomic_DNA"/>
</dbReference>
<name>A0A0W0FNT7_MONRR</name>
<evidence type="ECO:0000256" key="2">
    <source>
        <dbReference type="ARBA" id="ARBA00022801"/>
    </source>
</evidence>
<dbReference type="CDD" id="cd11333">
    <property type="entry name" value="AmyAc_SI_OligoGlu_DGase"/>
    <property type="match status" value="1"/>
</dbReference>
<dbReference type="InterPro" id="IPR006047">
    <property type="entry name" value="GH13_cat_dom"/>
</dbReference>
<dbReference type="GO" id="GO:0004575">
    <property type="term" value="F:sucrose alpha-glucosidase activity"/>
    <property type="evidence" value="ECO:0007669"/>
    <property type="project" value="TreeGrafter"/>
</dbReference>
<dbReference type="FunFam" id="3.20.20.80:FF:000064">
    <property type="entry name" value="Oligo-1,6-glucosidase"/>
    <property type="match status" value="1"/>
</dbReference>
<dbReference type="SMART" id="SM00642">
    <property type="entry name" value="Aamy"/>
    <property type="match status" value="1"/>
</dbReference>
<keyword evidence="2 6" id="KW-0378">Hydrolase</keyword>
<dbReference type="eggNOG" id="KOG0471">
    <property type="taxonomic scope" value="Eukaryota"/>
</dbReference>
<reference evidence="6 7" key="1">
    <citation type="submission" date="2015-12" db="EMBL/GenBank/DDBJ databases">
        <title>Draft genome sequence of Moniliophthora roreri, the causal agent of frosty pod rot of cacao.</title>
        <authorList>
            <person name="Aime M.C."/>
            <person name="Diaz-Valderrama J.R."/>
            <person name="Kijpornyongpan T."/>
            <person name="Phillips-Mora W."/>
        </authorList>
    </citation>
    <scope>NUCLEOTIDE SEQUENCE [LARGE SCALE GENOMIC DNA]</scope>
    <source>
        <strain evidence="6 7">MCA 2952</strain>
    </source>
</reference>
<dbReference type="Pfam" id="PF00128">
    <property type="entry name" value="Alpha-amylase"/>
    <property type="match status" value="1"/>
</dbReference>
<evidence type="ECO:0000256" key="1">
    <source>
        <dbReference type="ARBA" id="ARBA00008061"/>
    </source>
</evidence>
<protein>
    <submittedName>
        <fullName evidence="6">Putative glycoside hydrolase family 13 protein</fullName>
    </submittedName>
</protein>
<dbReference type="PANTHER" id="PTHR10357">
    <property type="entry name" value="ALPHA-AMYLASE FAMILY MEMBER"/>
    <property type="match status" value="1"/>
</dbReference>
<keyword evidence="3" id="KW-0326">Glycosidase</keyword>
<dbReference type="PANTHER" id="PTHR10357:SF179">
    <property type="entry name" value="NEUTRAL AND BASIC AMINO ACID TRANSPORT PROTEIN RBAT"/>
    <property type="match status" value="1"/>
</dbReference>
<gene>
    <name evidence="6" type="ORF">WG66_9424</name>
</gene>
<dbReference type="AlphaFoldDB" id="A0A0W0FNT7"/>
<accession>A0A0W0FNT7</accession>
<feature type="domain" description="Glycosyl hydrolase family 13 catalytic" evidence="5">
    <location>
        <begin position="24"/>
        <end position="455"/>
    </location>
</feature>
<comment type="caution">
    <text evidence="6">The sequence shown here is derived from an EMBL/GenBank/DDBJ whole genome shotgun (WGS) entry which is preliminary data.</text>
</comment>
<organism evidence="6 7">
    <name type="scientific">Moniliophthora roreri</name>
    <name type="common">Frosty pod rot fungus</name>
    <name type="synonym">Monilia roreri</name>
    <dbReference type="NCBI Taxonomy" id="221103"/>
    <lineage>
        <taxon>Eukaryota</taxon>
        <taxon>Fungi</taxon>
        <taxon>Dikarya</taxon>
        <taxon>Basidiomycota</taxon>
        <taxon>Agaricomycotina</taxon>
        <taxon>Agaricomycetes</taxon>
        <taxon>Agaricomycetidae</taxon>
        <taxon>Agaricales</taxon>
        <taxon>Marasmiineae</taxon>
        <taxon>Marasmiaceae</taxon>
        <taxon>Moniliophthora</taxon>
    </lineage>
</organism>
<evidence type="ECO:0000256" key="3">
    <source>
        <dbReference type="ARBA" id="ARBA00023295"/>
    </source>
</evidence>
<comment type="similarity">
    <text evidence="1">Belongs to the glycosyl hydrolase 13 family.</text>
</comment>
<dbReference type="InterPro" id="IPR013780">
    <property type="entry name" value="Glyco_hydro_b"/>
</dbReference>
<proteinExistence type="inferred from homology"/>
<evidence type="ECO:0000313" key="7">
    <source>
        <dbReference type="Proteomes" id="UP000054988"/>
    </source>
</evidence>
<dbReference type="GO" id="GO:0033934">
    <property type="term" value="F:glucan 1,4-alpha-maltotriohydrolase activity"/>
    <property type="evidence" value="ECO:0007669"/>
    <property type="project" value="TreeGrafter"/>
</dbReference>
<evidence type="ECO:0000313" key="6">
    <source>
        <dbReference type="EMBL" id="KTB38015.1"/>
    </source>
</evidence>
<dbReference type="InterPro" id="IPR045857">
    <property type="entry name" value="O16G_dom_2"/>
</dbReference>
<dbReference type="GO" id="GO:0005987">
    <property type="term" value="P:sucrose catabolic process"/>
    <property type="evidence" value="ECO:0007669"/>
    <property type="project" value="TreeGrafter"/>
</dbReference>
<evidence type="ECO:0000256" key="4">
    <source>
        <dbReference type="ARBA" id="ARBA00026248"/>
    </source>
</evidence>
<dbReference type="InterPro" id="IPR017853">
    <property type="entry name" value="GH"/>
</dbReference>
<dbReference type="GO" id="GO:0004556">
    <property type="term" value="F:alpha-amylase activity"/>
    <property type="evidence" value="ECO:0007669"/>
    <property type="project" value="TreeGrafter"/>
</dbReference>
<dbReference type="Gene3D" id="3.20.20.80">
    <property type="entry name" value="Glycosidases"/>
    <property type="match status" value="1"/>
</dbReference>
<keyword evidence="4" id="KW-0462">Maltose metabolism</keyword>
<dbReference type="Proteomes" id="UP000054988">
    <property type="component" value="Unassembled WGS sequence"/>
</dbReference>